<dbReference type="PANTHER" id="PTHR10422">
    <property type="entry name" value="CYTOCHROME C OXIDASE SUBUNIT 1"/>
    <property type="match status" value="1"/>
</dbReference>
<feature type="domain" description="Cytochrome oxidase subunit I profile" evidence="20">
    <location>
        <begin position="26"/>
        <end position="531"/>
    </location>
</feature>
<dbReference type="InterPro" id="IPR036927">
    <property type="entry name" value="Cyt_c_oxase-like_su1_sf"/>
</dbReference>
<keyword evidence="8 18" id="KW-0479">Metal-binding</keyword>
<feature type="transmembrane region" description="Helical" evidence="18">
    <location>
        <begin position="41"/>
        <end position="61"/>
    </location>
</feature>
<evidence type="ECO:0000256" key="1">
    <source>
        <dbReference type="ARBA" id="ARBA00004141"/>
    </source>
</evidence>
<feature type="transmembrane region" description="Helical" evidence="18">
    <location>
        <begin position="255"/>
        <end position="279"/>
    </location>
</feature>
<reference evidence="21 22" key="1">
    <citation type="journal article" date="2020" name="Microb. Ecol.">
        <title>Ecogenomics of the Marine Benthic Filamentous Cyanobacterium Adonisia.</title>
        <authorList>
            <person name="Walter J.M."/>
            <person name="Coutinho F.H."/>
            <person name="Leomil L."/>
            <person name="Hargreaves P.I."/>
            <person name="Campeao M.E."/>
            <person name="Vieira V.V."/>
            <person name="Silva B.S."/>
            <person name="Fistarol G.O."/>
            <person name="Salomon P.S."/>
            <person name="Sawabe T."/>
            <person name="Mino S."/>
            <person name="Hosokawa M."/>
            <person name="Miyashita H."/>
            <person name="Maruyama F."/>
            <person name="van Verk M.C."/>
            <person name="Dutilh B.E."/>
            <person name="Thompson C.C."/>
            <person name="Thompson F.L."/>
        </authorList>
    </citation>
    <scope>NUCLEOTIDE SEQUENCE [LARGE SCALE GENOMIC DNA]</scope>
    <source>
        <strain evidence="21 22">CCMR0082</strain>
    </source>
</reference>
<evidence type="ECO:0000256" key="19">
    <source>
        <dbReference type="SAM" id="MobiDB-lite"/>
    </source>
</evidence>
<feature type="transmembrane region" description="Helical" evidence="18">
    <location>
        <begin position="161"/>
        <end position="182"/>
    </location>
</feature>
<dbReference type="GO" id="GO:0046872">
    <property type="term" value="F:metal ion binding"/>
    <property type="evidence" value="ECO:0007669"/>
    <property type="project" value="UniProtKB-KW"/>
</dbReference>
<evidence type="ECO:0000256" key="13">
    <source>
        <dbReference type="ARBA" id="ARBA00023008"/>
    </source>
</evidence>
<feature type="transmembrane region" description="Helical" evidence="18">
    <location>
        <begin position="81"/>
        <end position="110"/>
    </location>
</feature>
<dbReference type="InterPro" id="IPR023615">
    <property type="entry name" value="Cyt_c_Oxase_su1_BS"/>
</dbReference>
<evidence type="ECO:0000256" key="3">
    <source>
        <dbReference type="ARBA" id="ARBA00009578"/>
    </source>
</evidence>
<dbReference type="GO" id="GO:0006119">
    <property type="term" value="P:oxidative phosphorylation"/>
    <property type="evidence" value="ECO:0007669"/>
    <property type="project" value="UniProtKB-UniPathway"/>
</dbReference>
<dbReference type="PRINTS" id="PR01165">
    <property type="entry name" value="CYCOXIDASEI"/>
</dbReference>
<comment type="caution">
    <text evidence="21">The sequence shown here is derived from an EMBL/GenBank/DDBJ whole genome shotgun (WGS) entry which is preliminary data.</text>
</comment>
<feature type="region of interest" description="Disordered" evidence="19">
    <location>
        <begin position="1"/>
        <end position="22"/>
    </location>
</feature>
<evidence type="ECO:0000256" key="2">
    <source>
        <dbReference type="ARBA" id="ARBA00004673"/>
    </source>
</evidence>
<evidence type="ECO:0000256" key="12">
    <source>
        <dbReference type="ARBA" id="ARBA00023004"/>
    </source>
</evidence>
<feature type="transmembrane region" description="Helical" evidence="18">
    <location>
        <begin position="471"/>
        <end position="493"/>
    </location>
</feature>
<dbReference type="UniPathway" id="UPA00705"/>
<dbReference type="InterPro" id="IPR014241">
    <property type="entry name" value="Cyt_c_oxidase_su1_bac"/>
</dbReference>
<dbReference type="GO" id="GO:0022904">
    <property type="term" value="P:respiratory electron transport chain"/>
    <property type="evidence" value="ECO:0007669"/>
    <property type="project" value="TreeGrafter"/>
</dbReference>
<dbReference type="SUPFAM" id="SSF81442">
    <property type="entry name" value="Cytochrome c oxidase subunit I-like"/>
    <property type="match status" value="1"/>
</dbReference>
<gene>
    <name evidence="21" type="primary">ctaD</name>
    <name evidence="21" type="ORF">D0962_29755</name>
</gene>
<keyword evidence="21" id="KW-0560">Oxidoreductase</keyword>
<keyword evidence="9" id="KW-1278">Translocase</keyword>
<keyword evidence="12 18" id="KW-0408">Iron</keyword>
<evidence type="ECO:0000256" key="16">
    <source>
        <dbReference type="ARBA" id="ARBA00047816"/>
    </source>
</evidence>
<dbReference type="PANTHER" id="PTHR10422:SF18">
    <property type="entry name" value="CYTOCHROME C OXIDASE SUBUNIT 1"/>
    <property type="match status" value="1"/>
</dbReference>
<feature type="transmembrane region" description="Helical" evidence="18">
    <location>
        <begin position="203"/>
        <end position="235"/>
    </location>
</feature>
<evidence type="ECO:0000256" key="7">
    <source>
        <dbReference type="ARBA" id="ARBA00022692"/>
    </source>
</evidence>
<evidence type="ECO:0000256" key="17">
    <source>
        <dbReference type="RuleBase" id="RU000370"/>
    </source>
</evidence>
<feature type="transmembrane region" description="Helical" evidence="18">
    <location>
        <begin position="356"/>
        <end position="380"/>
    </location>
</feature>
<dbReference type="GO" id="GO:0004129">
    <property type="term" value="F:cytochrome-c oxidase activity"/>
    <property type="evidence" value="ECO:0007669"/>
    <property type="project" value="UniProtKB-EC"/>
</dbReference>
<dbReference type="InterPro" id="IPR000883">
    <property type="entry name" value="Cyt_C_Oxase_1"/>
</dbReference>
<feature type="transmembrane region" description="Helical" evidence="18">
    <location>
        <begin position="122"/>
        <end position="141"/>
    </location>
</feature>
<dbReference type="Pfam" id="PF00115">
    <property type="entry name" value="COX1"/>
    <property type="match status" value="1"/>
</dbReference>
<evidence type="ECO:0000313" key="21">
    <source>
        <dbReference type="EMBL" id="NEZ66892.1"/>
    </source>
</evidence>
<dbReference type="InterPro" id="IPR023616">
    <property type="entry name" value="Cyt_c_oxase-like_su1_dom"/>
</dbReference>
<keyword evidence="18" id="KW-1003">Cell membrane</keyword>
<evidence type="ECO:0000256" key="10">
    <source>
        <dbReference type="ARBA" id="ARBA00022982"/>
    </source>
</evidence>
<keyword evidence="14 18" id="KW-0472">Membrane</keyword>
<evidence type="ECO:0000313" key="22">
    <source>
        <dbReference type="Proteomes" id="UP000473574"/>
    </source>
</evidence>
<evidence type="ECO:0000256" key="9">
    <source>
        <dbReference type="ARBA" id="ARBA00022967"/>
    </source>
</evidence>
<name>A0A6M0SH07_9CYAN</name>
<dbReference type="PROSITE" id="PS00077">
    <property type="entry name" value="COX1_CUB"/>
    <property type="match status" value="1"/>
</dbReference>
<dbReference type="GO" id="GO:0016491">
    <property type="term" value="F:oxidoreductase activity"/>
    <property type="evidence" value="ECO:0007669"/>
    <property type="project" value="UniProtKB-KW"/>
</dbReference>
<keyword evidence="7 17" id="KW-0812">Transmembrane</keyword>
<dbReference type="AlphaFoldDB" id="A0A6M0SH07"/>
<evidence type="ECO:0000256" key="11">
    <source>
        <dbReference type="ARBA" id="ARBA00022989"/>
    </source>
</evidence>
<evidence type="ECO:0000259" key="20">
    <source>
        <dbReference type="PROSITE" id="PS50855"/>
    </source>
</evidence>
<dbReference type="RefSeq" id="WP_163669432.1">
    <property type="nucleotide sequence ID" value="NZ_QZCE01000002.1"/>
</dbReference>
<dbReference type="PROSITE" id="PS50855">
    <property type="entry name" value="COX1"/>
    <property type="match status" value="1"/>
</dbReference>
<dbReference type="GO" id="GO:0020037">
    <property type="term" value="F:heme binding"/>
    <property type="evidence" value="ECO:0007669"/>
    <property type="project" value="InterPro"/>
</dbReference>
<comment type="catalytic activity">
    <reaction evidence="16 18">
        <text>4 Fe(II)-[cytochrome c] + O2 + 8 H(+)(in) = 4 Fe(III)-[cytochrome c] + 2 H2O + 4 H(+)(out)</text>
        <dbReference type="Rhea" id="RHEA:11436"/>
        <dbReference type="Rhea" id="RHEA-COMP:10350"/>
        <dbReference type="Rhea" id="RHEA-COMP:14399"/>
        <dbReference type="ChEBI" id="CHEBI:15377"/>
        <dbReference type="ChEBI" id="CHEBI:15378"/>
        <dbReference type="ChEBI" id="CHEBI:15379"/>
        <dbReference type="ChEBI" id="CHEBI:29033"/>
        <dbReference type="ChEBI" id="CHEBI:29034"/>
        <dbReference type="EC" id="7.1.1.9"/>
    </reaction>
</comment>
<feature type="transmembrane region" description="Helical" evidence="18">
    <location>
        <begin position="322"/>
        <end position="344"/>
    </location>
</feature>
<dbReference type="EMBL" id="QZCE01000002">
    <property type="protein sequence ID" value="NEZ66892.1"/>
    <property type="molecule type" value="Genomic_DNA"/>
</dbReference>
<feature type="transmembrane region" description="Helical" evidence="18">
    <location>
        <begin position="392"/>
        <end position="412"/>
    </location>
</feature>
<dbReference type="NCBIfam" id="TIGR02891">
    <property type="entry name" value="CtaD_CoxA"/>
    <property type="match status" value="1"/>
</dbReference>
<keyword evidence="13 18" id="KW-0186">Copper</keyword>
<comment type="function">
    <text evidence="15 18">Cytochrome c oxidase is the component of the respiratory chain that catalyzes the reduction of oxygen to water. Subunits 1-3 form the functional core of the enzyme complex. CO I is the catalytic subunit of the enzyme. Electrons originating in cytochrome c are transferred via the copper A center of subunit 2 and heme A of subunit 1 to the bimetallic center formed by heme A3 and copper B.</text>
</comment>
<feature type="transmembrane region" description="Helical" evidence="18">
    <location>
        <begin position="433"/>
        <end position="451"/>
    </location>
</feature>
<evidence type="ECO:0000256" key="18">
    <source>
        <dbReference type="RuleBase" id="RU363061"/>
    </source>
</evidence>
<keyword evidence="6 17" id="KW-0679">Respiratory chain</keyword>
<evidence type="ECO:0000256" key="6">
    <source>
        <dbReference type="ARBA" id="ARBA00022660"/>
    </source>
</evidence>
<keyword evidence="5 17" id="KW-0349">Heme</keyword>
<sequence>MAQAEAVKTPDPSPSPQQPLGNERKWTHFFTFSTDHKVIGIQYLVTSFVFYLIGGALATVIRTELATPAPDFITPETYNGVLTLHGTIMLFLWIVPAGAGLANYLIPLMIGAKDMAFPRINAIAFWLIPPSGIMLVASFFFEPAQAGWTSYPPLSLSNGMLGQGIWIMSILIGGTASILGALNFLVTILKMRVPSMPLLKMPLFCWAMIATSLLILISTPVLAGALILLMFDLVAGTAFFNPTGGGDPVVYQHMFWFYSHPAVYIFVLPLFGAISDVLPVHARKPIFGYRAIAYSSLVISFLGLIVWAHHMFTSGTPPWLRMFFMITTMAIAVPTGIKVFGWTATLWRGKIAYTSAMLFAIGFIAIFVIGGISGVMLAAVPFDIHVHDTYFVVAHFHYVLFGASIFGIYMALYHWFPKMTGRMLNEFWGKVHFILTFVGMNLTFMPMHQLGLQGMNRRVALYDPQFTDLNVLATIGAYLMAVSTVPFIINAIWSWHWGEKAPTNPWRALTLEWQTLSPPAHENFEGVPVIKTGPYDYGLGYIPVKDDPEIYEEAIAAAVAHAH</sequence>
<organism evidence="21 22">
    <name type="scientific">Adonisia turfae CCMR0082</name>
    <dbReference type="NCBI Taxonomy" id="2304604"/>
    <lineage>
        <taxon>Bacteria</taxon>
        <taxon>Bacillati</taxon>
        <taxon>Cyanobacteriota</taxon>
        <taxon>Adonisia</taxon>
        <taxon>Adonisia turfae</taxon>
    </lineage>
</organism>
<comment type="subcellular location">
    <subcellularLocation>
        <location evidence="18">Cell membrane</location>
        <topology evidence="18">Multi-pass membrane protein</topology>
    </subcellularLocation>
    <subcellularLocation>
        <location evidence="1">Membrane</location>
        <topology evidence="1">Multi-pass membrane protein</topology>
    </subcellularLocation>
</comment>
<evidence type="ECO:0000256" key="8">
    <source>
        <dbReference type="ARBA" id="ARBA00022723"/>
    </source>
</evidence>
<evidence type="ECO:0000256" key="4">
    <source>
        <dbReference type="ARBA" id="ARBA00022448"/>
    </source>
</evidence>
<evidence type="ECO:0000256" key="15">
    <source>
        <dbReference type="ARBA" id="ARBA00025218"/>
    </source>
</evidence>
<comment type="pathway">
    <text evidence="2 18">Energy metabolism; oxidative phosphorylation.</text>
</comment>
<evidence type="ECO:0000256" key="14">
    <source>
        <dbReference type="ARBA" id="ARBA00023136"/>
    </source>
</evidence>
<dbReference type="FunFam" id="1.20.210.10:FF:000004">
    <property type="entry name" value="Cytochrome c oxidase subunit 1"/>
    <property type="match status" value="1"/>
</dbReference>
<protein>
    <recommendedName>
        <fullName evidence="18">Cytochrome c oxidase subunit 1</fullName>
        <ecNumber evidence="18">7.1.1.9</ecNumber>
    </recommendedName>
</protein>
<dbReference type="Proteomes" id="UP000473574">
    <property type="component" value="Unassembled WGS sequence"/>
</dbReference>
<keyword evidence="11 18" id="KW-1133">Transmembrane helix</keyword>
<dbReference type="GO" id="GO:0015990">
    <property type="term" value="P:electron transport coupled proton transport"/>
    <property type="evidence" value="ECO:0007669"/>
    <property type="project" value="InterPro"/>
</dbReference>
<accession>A0A6M0SH07</accession>
<keyword evidence="10 17" id="KW-0249">Electron transport</keyword>
<comment type="similarity">
    <text evidence="3 17">Belongs to the heme-copper respiratory oxidase family.</text>
</comment>
<feature type="transmembrane region" description="Helical" evidence="18">
    <location>
        <begin position="291"/>
        <end position="310"/>
    </location>
</feature>
<evidence type="ECO:0000256" key="5">
    <source>
        <dbReference type="ARBA" id="ARBA00022617"/>
    </source>
</evidence>
<proteinExistence type="inferred from homology"/>
<dbReference type="GO" id="GO:0005886">
    <property type="term" value="C:plasma membrane"/>
    <property type="evidence" value="ECO:0007669"/>
    <property type="project" value="UniProtKB-SubCell"/>
</dbReference>
<keyword evidence="4 17" id="KW-0813">Transport</keyword>
<dbReference type="EC" id="7.1.1.9" evidence="18"/>
<dbReference type="Gene3D" id="1.20.210.10">
    <property type="entry name" value="Cytochrome c oxidase-like, subunit I domain"/>
    <property type="match status" value="1"/>
</dbReference>